<proteinExistence type="predicted"/>
<dbReference type="RefSeq" id="WP_065175171.1">
    <property type="nucleotide sequence ID" value="NZ_JAXAXT010000012.1"/>
</dbReference>
<evidence type="ECO:0000313" key="1">
    <source>
        <dbReference type="EMBL" id="OBU62481.1"/>
    </source>
</evidence>
<gene>
    <name evidence="1" type="ORF">A9K56_06640</name>
</gene>
<evidence type="ECO:0000313" key="2">
    <source>
        <dbReference type="Proteomes" id="UP000092125"/>
    </source>
</evidence>
<sequence length="86" mass="9759">MCAHAASPTPNLILDGIRARLRSQYRLHRRGALFWTAYQSMQLELVRDHPRDHVRLCNAMADIAEDLGVVEHAQLIGNRNAVSTLR</sequence>
<dbReference type="AlphaFoldDB" id="A0AAP7L1L4"/>
<protein>
    <submittedName>
        <fullName evidence="1">Uncharacterized protein</fullName>
    </submittedName>
</protein>
<dbReference type="Proteomes" id="UP000092125">
    <property type="component" value="Unassembled WGS sequence"/>
</dbReference>
<dbReference type="EMBL" id="LYVI01000003">
    <property type="protein sequence ID" value="OBU62481.1"/>
    <property type="molecule type" value="Genomic_DNA"/>
</dbReference>
<accession>A0AAP7L1L4</accession>
<comment type="caution">
    <text evidence="1">The sequence shown here is derived from an EMBL/GenBank/DDBJ whole genome shotgun (WGS) entry which is preliminary data.</text>
</comment>
<reference evidence="1 2" key="1">
    <citation type="submission" date="2016-05" db="EMBL/GenBank/DDBJ databases">
        <title>Draft Genome Sequences of Stenotrophomonas maltophilia Strains Sm32COP, Sm41DVV, Sm46PAILV, SmF3, SmF22, SmSOFb1 and SmCVFa1, Isolated from Different Manures, in France.</title>
        <authorList>
            <person name="Nazaret S."/>
            <person name="Bodilis J."/>
        </authorList>
    </citation>
    <scope>NUCLEOTIDE SEQUENCE [LARGE SCALE GENOMIC DNA]</scope>
    <source>
        <strain evidence="1 2">Sm41DVV</strain>
    </source>
</reference>
<organism evidence="1 2">
    <name type="scientific">Stenotrophomonas maltophilia</name>
    <name type="common">Pseudomonas maltophilia</name>
    <name type="synonym">Xanthomonas maltophilia</name>
    <dbReference type="NCBI Taxonomy" id="40324"/>
    <lineage>
        <taxon>Bacteria</taxon>
        <taxon>Pseudomonadati</taxon>
        <taxon>Pseudomonadota</taxon>
        <taxon>Gammaproteobacteria</taxon>
        <taxon>Lysobacterales</taxon>
        <taxon>Lysobacteraceae</taxon>
        <taxon>Stenotrophomonas</taxon>
        <taxon>Stenotrophomonas maltophilia group</taxon>
    </lineage>
</organism>
<name>A0AAP7L1L4_STEMA</name>